<name>A0ABQ9EQQ1_TEGGR</name>
<dbReference type="EMBL" id="JARBDR010000793">
    <property type="protein sequence ID" value="KAJ8307549.1"/>
    <property type="molecule type" value="Genomic_DNA"/>
</dbReference>
<evidence type="ECO:0000313" key="2">
    <source>
        <dbReference type="EMBL" id="KAJ8307549.1"/>
    </source>
</evidence>
<comment type="caution">
    <text evidence="2">The sequence shown here is derived from an EMBL/GenBank/DDBJ whole genome shotgun (WGS) entry which is preliminary data.</text>
</comment>
<dbReference type="Gene3D" id="3.40.50.2300">
    <property type="match status" value="1"/>
</dbReference>
<keyword evidence="1" id="KW-1133">Transmembrane helix</keyword>
<reference evidence="2 3" key="1">
    <citation type="submission" date="2022-12" db="EMBL/GenBank/DDBJ databases">
        <title>Chromosome-level genome of Tegillarca granosa.</title>
        <authorList>
            <person name="Kim J."/>
        </authorList>
    </citation>
    <scope>NUCLEOTIDE SEQUENCE [LARGE SCALE GENOMIC DNA]</scope>
    <source>
        <strain evidence="2">Teg-2019</strain>
        <tissue evidence="2">Adductor muscle</tissue>
    </source>
</reference>
<dbReference type="Proteomes" id="UP001217089">
    <property type="component" value="Unassembled WGS sequence"/>
</dbReference>
<accession>A0ABQ9EQQ1</accession>
<keyword evidence="1" id="KW-0812">Transmembrane</keyword>
<sequence>MLWSFHSGPLYIKQSISGTIAIDEQVHHKTDHFQKIDRQTRVKLQAIESTIHLFFINKVVANYFGRTKRLQFEPNVAIHWPNNRGPPPNKPICGFTGEEPVCPVIRLNTIEINDKFPVVGIVVIVFAVVLVVFGIIAVVVYRAYK</sequence>
<evidence type="ECO:0000256" key="1">
    <source>
        <dbReference type="SAM" id="Phobius"/>
    </source>
</evidence>
<evidence type="ECO:0000313" key="3">
    <source>
        <dbReference type="Proteomes" id="UP001217089"/>
    </source>
</evidence>
<keyword evidence="3" id="KW-1185">Reference proteome</keyword>
<feature type="transmembrane region" description="Helical" evidence="1">
    <location>
        <begin position="116"/>
        <end position="141"/>
    </location>
</feature>
<proteinExistence type="predicted"/>
<gene>
    <name evidence="2" type="ORF">KUTeg_015633</name>
</gene>
<organism evidence="2 3">
    <name type="scientific">Tegillarca granosa</name>
    <name type="common">Malaysian cockle</name>
    <name type="synonym">Anadara granosa</name>
    <dbReference type="NCBI Taxonomy" id="220873"/>
    <lineage>
        <taxon>Eukaryota</taxon>
        <taxon>Metazoa</taxon>
        <taxon>Spiralia</taxon>
        <taxon>Lophotrochozoa</taxon>
        <taxon>Mollusca</taxon>
        <taxon>Bivalvia</taxon>
        <taxon>Autobranchia</taxon>
        <taxon>Pteriomorphia</taxon>
        <taxon>Arcoida</taxon>
        <taxon>Arcoidea</taxon>
        <taxon>Arcidae</taxon>
        <taxon>Tegillarca</taxon>
    </lineage>
</organism>
<protein>
    <submittedName>
        <fullName evidence="2">Uncharacterized protein</fullName>
    </submittedName>
</protein>
<keyword evidence="1" id="KW-0472">Membrane</keyword>